<organism evidence="2">
    <name type="scientific">uncultured Caudovirales phage</name>
    <dbReference type="NCBI Taxonomy" id="2100421"/>
    <lineage>
        <taxon>Viruses</taxon>
        <taxon>Duplodnaviria</taxon>
        <taxon>Heunggongvirae</taxon>
        <taxon>Uroviricota</taxon>
        <taxon>Caudoviricetes</taxon>
        <taxon>Peduoviridae</taxon>
        <taxon>Maltschvirus</taxon>
        <taxon>Maltschvirus maltsch</taxon>
    </lineage>
</organism>
<feature type="domain" description="HNH" evidence="1">
    <location>
        <begin position="64"/>
        <end position="110"/>
    </location>
</feature>
<gene>
    <name evidence="2" type="ORF">UFOVP70_20</name>
</gene>
<dbReference type="EMBL" id="LR796193">
    <property type="protein sequence ID" value="CAB4126276.1"/>
    <property type="molecule type" value="Genomic_DNA"/>
</dbReference>
<sequence length="149" mass="16584">MPTIPRPQCSVMQCKRPTMAGSGFCIDHAPPVYISKAKRATDREYKTRQWLVMRVGQLSKQPLCQCCLISGRIVSAQHVDHVIPWQSVGPHAFAHNKLQSLCGPCHSVKTGLEQRGIFRHYQPGGFVDYAPGQHALMMQSPDPDPMPGH</sequence>
<dbReference type="GO" id="GO:0004519">
    <property type="term" value="F:endonuclease activity"/>
    <property type="evidence" value="ECO:0007669"/>
    <property type="project" value="UniProtKB-KW"/>
</dbReference>
<dbReference type="CDD" id="cd00085">
    <property type="entry name" value="HNHc"/>
    <property type="match status" value="1"/>
</dbReference>
<protein>
    <submittedName>
        <fullName evidence="2">McrA Restriction endonuclease</fullName>
    </submittedName>
</protein>
<dbReference type="Gene3D" id="1.10.30.50">
    <property type="match status" value="1"/>
</dbReference>
<proteinExistence type="predicted"/>
<keyword evidence="2" id="KW-0255">Endonuclease</keyword>
<accession>A0A6J5KZ82</accession>
<evidence type="ECO:0000259" key="1">
    <source>
        <dbReference type="Pfam" id="PF01844"/>
    </source>
</evidence>
<dbReference type="GO" id="GO:0003676">
    <property type="term" value="F:nucleic acid binding"/>
    <property type="evidence" value="ECO:0007669"/>
    <property type="project" value="InterPro"/>
</dbReference>
<dbReference type="InterPro" id="IPR003615">
    <property type="entry name" value="HNH_nuc"/>
</dbReference>
<name>A0A6J5KZ82_9CAUD</name>
<dbReference type="Pfam" id="PF01844">
    <property type="entry name" value="HNH"/>
    <property type="match status" value="1"/>
</dbReference>
<evidence type="ECO:0000313" key="2">
    <source>
        <dbReference type="EMBL" id="CAB4126276.1"/>
    </source>
</evidence>
<keyword evidence="2" id="KW-0378">Hydrolase</keyword>
<reference evidence="2" key="1">
    <citation type="submission" date="2020-04" db="EMBL/GenBank/DDBJ databases">
        <authorList>
            <person name="Chiriac C."/>
            <person name="Salcher M."/>
            <person name="Ghai R."/>
            <person name="Kavagutti S V."/>
        </authorList>
    </citation>
    <scope>NUCLEOTIDE SEQUENCE</scope>
</reference>
<dbReference type="GO" id="GO:0008270">
    <property type="term" value="F:zinc ion binding"/>
    <property type="evidence" value="ECO:0007669"/>
    <property type="project" value="InterPro"/>
</dbReference>
<dbReference type="InterPro" id="IPR002711">
    <property type="entry name" value="HNH"/>
</dbReference>
<keyword evidence="2" id="KW-0540">Nuclease</keyword>